<reference evidence="10" key="1">
    <citation type="journal article" date="2019" name="Int. J. Syst. Evol. Microbiol.">
        <title>The Global Catalogue of Microorganisms (GCM) 10K type strain sequencing project: providing services to taxonomists for standard genome sequencing and annotation.</title>
        <authorList>
            <consortium name="The Broad Institute Genomics Platform"/>
            <consortium name="The Broad Institute Genome Sequencing Center for Infectious Disease"/>
            <person name="Wu L."/>
            <person name="Ma J."/>
        </authorList>
    </citation>
    <scope>NUCLEOTIDE SEQUENCE [LARGE SCALE GENOMIC DNA]</scope>
    <source>
        <strain evidence="10">JCM 31696</strain>
    </source>
</reference>
<protein>
    <recommendedName>
        <fullName evidence="1">site-specific DNA-methyltransferase (adenine-specific)</fullName>
        <ecNumber evidence="1">2.1.1.72</ecNumber>
    </recommendedName>
</protein>
<evidence type="ECO:0000256" key="6">
    <source>
        <dbReference type="ARBA" id="ARBA00047942"/>
    </source>
</evidence>
<dbReference type="PANTHER" id="PTHR42933">
    <property type="entry name" value="SLR6095 PROTEIN"/>
    <property type="match status" value="1"/>
</dbReference>
<evidence type="ECO:0000256" key="3">
    <source>
        <dbReference type="ARBA" id="ARBA00022679"/>
    </source>
</evidence>
<keyword evidence="4" id="KW-0949">S-adenosyl-L-methionine</keyword>
<dbReference type="InterPro" id="IPR003356">
    <property type="entry name" value="DNA_methylase_A-5"/>
</dbReference>
<evidence type="ECO:0000256" key="5">
    <source>
        <dbReference type="ARBA" id="ARBA00022747"/>
    </source>
</evidence>
<evidence type="ECO:0000259" key="7">
    <source>
        <dbReference type="Pfam" id="PF02384"/>
    </source>
</evidence>
<dbReference type="Pfam" id="PF12161">
    <property type="entry name" value="HsdM_N"/>
    <property type="match status" value="1"/>
</dbReference>
<dbReference type="InterPro" id="IPR022749">
    <property type="entry name" value="D12N6_MeTrfase_N"/>
</dbReference>
<dbReference type="InterPro" id="IPR051537">
    <property type="entry name" value="DNA_Adenine_Mtase"/>
</dbReference>
<accession>A0ABW3C9T5</accession>
<feature type="domain" description="DNA methylase adenine-specific" evidence="7">
    <location>
        <begin position="155"/>
        <end position="461"/>
    </location>
</feature>
<dbReference type="PANTHER" id="PTHR42933:SF3">
    <property type="entry name" value="TYPE I RESTRICTION ENZYME MJAVIII METHYLASE SUBUNIT"/>
    <property type="match status" value="1"/>
</dbReference>
<comment type="catalytic activity">
    <reaction evidence="6">
        <text>a 2'-deoxyadenosine in DNA + S-adenosyl-L-methionine = an N(6)-methyl-2'-deoxyadenosine in DNA + S-adenosyl-L-homocysteine + H(+)</text>
        <dbReference type="Rhea" id="RHEA:15197"/>
        <dbReference type="Rhea" id="RHEA-COMP:12418"/>
        <dbReference type="Rhea" id="RHEA-COMP:12419"/>
        <dbReference type="ChEBI" id="CHEBI:15378"/>
        <dbReference type="ChEBI" id="CHEBI:57856"/>
        <dbReference type="ChEBI" id="CHEBI:59789"/>
        <dbReference type="ChEBI" id="CHEBI:90615"/>
        <dbReference type="ChEBI" id="CHEBI:90616"/>
        <dbReference type="EC" id="2.1.1.72"/>
    </reaction>
</comment>
<keyword evidence="5" id="KW-0680">Restriction system</keyword>
<evidence type="ECO:0000256" key="1">
    <source>
        <dbReference type="ARBA" id="ARBA00011900"/>
    </source>
</evidence>
<dbReference type="PRINTS" id="PR00507">
    <property type="entry name" value="N12N6MTFRASE"/>
</dbReference>
<dbReference type="EC" id="2.1.1.72" evidence="1"/>
<dbReference type="InterPro" id="IPR029063">
    <property type="entry name" value="SAM-dependent_MTases_sf"/>
</dbReference>
<organism evidence="9 10">
    <name type="scientific">Actinomadura adrarensis</name>
    <dbReference type="NCBI Taxonomy" id="1819600"/>
    <lineage>
        <taxon>Bacteria</taxon>
        <taxon>Bacillati</taxon>
        <taxon>Actinomycetota</taxon>
        <taxon>Actinomycetes</taxon>
        <taxon>Streptosporangiales</taxon>
        <taxon>Thermomonosporaceae</taxon>
        <taxon>Actinomadura</taxon>
    </lineage>
</organism>
<evidence type="ECO:0000256" key="2">
    <source>
        <dbReference type="ARBA" id="ARBA00022603"/>
    </source>
</evidence>
<keyword evidence="3" id="KW-0808">Transferase</keyword>
<evidence type="ECO:0000313" key="10">
    <source>
        <dbReference type="Proteomes" id="UP001597083"/>
    </source>
</evidence>
<sequence length="679" mass="77036">MSTGQNLSAFIWSVADLLRGDYKQSEYGKVILPFTVLRRFDCVMEPTRQAVWDQDEAYQKNSDRDTPPALLKAAAKLPFYNTSRQTFATIGADPANVRKNLTDYVNGFSAEVADIIDRYAFHTQIERLDAAGLLYQVAQKFADPKLDLSLEKVSNEDMGRLFEELIRRFSELSNETAGEHFTPREVIELMVDLLLAPDDEVLKGRPGTVIDILDPACGTGGMLAAAEEHIRKLNPNARINLAGQELNAESYAICRSDMLIKGYDDKSAAIRFGNSFSNDQHKDRPFRYMLANPPFGVEWKKVQTFVTDEHKDLGHAGRFGAGLPRINDGSFLFLQHMMHKMRPVTADVDDDLKGSRIAIVFNGSPLFTGGAGSGESEIRRWIIENDHLEAIVALPDQLFYNTGISTYFWIVTNNKAPRNRGKVILLDARDQWQKVRKSYGEKRKEISEAQRGHVCAIYRDAFEIAADGEHPDHAKVKIFNNEDFGYQRITIDRPLRRRYEVTEETLALLAESSAVQKYDLRDELLGALKHLLGTVEQSRTTFREKLAATYIEQQVTFPPDRVEKAVLSAFAVPDPEGEVELVKGKPAHDPDLRDAENVPLTEDIDEYFKREVKPHVPDAWIAELKDPKTKEAVRARIGYEIPFTRYFYTYTPPRPLEEIDAELQSLEESIQQLLREVTT</sequence>
<name>A0ABW3C9T5_9ACTN</name>
<dbReference type="Gene3D" id="3.40.50.150">
    <property type="entry name" value="Vaccinia Virus protein VP39"/>
    <property type="match status" value="1"/>
</dbReference>
<keyword evidence="10" id="KW-1185">Reference proteome</keyword>
<dbReference type="Pfam" id="PF02384">
    <property type="entry name" value="N6_Mtase"/>
    <property type="match status" value="1"/>
</dbReference>
<evidence type="ECO:0000313" key="9">
    <source>
        <dbReference type="EMBL" id="MFD0851210.1"/>
    </source>
</evidence>
<dbReference type="EMBL" id="JBHTIR010000277">
    <property type="protein sequence ID" value="MFD0851210.1"/>
    <property type="molecule type" value="Genomic_DNA"/>
</dbReference>
<dbReference type="GO" id="GO:0008168">
    <property type="term" value="F:methyltransferase activity"/>
    <property type="evidence" value="ECO:0007669"/>
    <property type="project" value="UniProtKB-KW"/>
</dbReference>
<comment type="caution">
    <text evidence="9">The sequence shown here is derived from an EMBL/GenBank/DDBJ whole genome shotgun (WGS) entry which is preliminary data.</text>
</comment>
<evidence type="ECO:0000256" key="4">
    <source>
        <dbReference type="ARBA" id="ARBA00022691"/>
    </source>
</evidence>
<proteinExistence type="predicted"/>
<gene>
    <name evidence="9" type="ORF">ACFQ07_03220</name>
</gene>
<keyword evidence="2 9" id="KW-0489">Methyltransferase</keyword>
<dbReference type="SUPFAM" id="SSF53335">
    <property type="entry name" value="S-adenosyl-L-methionine-dependent methyltransferases"/>
    <property type="match status" value="1"/>
</dbReference>
<dbReference type="GO" id="GO:0032259">
    <property type="term" value="P:methylation"/>
    <property type="evidence" value="ECO:0007669"/>
    <property type="project" value="UniProtKB-KW"/>
</dbReference>
<feature type="domain" description="N6 adenine-specific DNA methyltransferase N-terminal" evidence="8">
    <location>
        <begin position="7"/>
        <end position="141"/>
    </location>
</feature>
<evidence type="ECO:0000259" key="8">
    <source>
        <dbReference type="Pfam" id="PF12161"/>
    </source>
</evidence>
<dbReference type="Proteomes" id="UP001597083">
    <property type="component" value="Unassembled WGS sequence"/>
</dbReference>